<dbReference type="AlphaFoldDB" id="A0A8J3JTQ2"/>
<feature type="region of interest" description="Disordered" evidence="1">
    <location>
        <begin position="331"/>
        <end position="352"/>
    </location>
</feature>
<proteinExistence type="predicted"/>
<accession>A0A8J3JTQ2</accession>
<sequence>MNGNGWRAERVLAGGIAAGLVMTALIGVSGWWLARPDFLPDTGPSWYVWQLPERSTLIMAGVWGLYALHQVGFWALIWYGRRRVGTYTKGLHRVNMWALAFNGVFVLLHFAQTQLWYDALAQDVSIWSSQFSVIILLVWVLLMESDRRGLFFGRTVPTPGGAGVRAWARKYHGYYFAWAAVYTFWYHPMETTSGHLVGFLYMFLILLQGSLFLTRAHVNRWWTVTLELAVLFHGAIVALNSPKQLWFQFGWGFATIFVITQMHGLGLHRWAKWLIGSAYVVSAGVVVSLIGPHKLAELPRVPAAEYAGVFVLAALFALGLRVARRLRPTPVGAGPKAEVSGAVPGMGPAGRG</sequence>
<feature type="transmembrane region" description="Helical" evidence="2">
    <location>
        <begin position="221"/>
        <end position="239"/>
    </location>
</feature>
<evidence type="ECO:0000313" key="4">
    <source>
        <dbReference type="Proteomes" id="UP000601223"/>
    </source>
</evidence>
<feature type="transmembrane region" description="Helical" evidence="2">
    <location>
        <begin position="124"/>
        <end position="142"/>
    </location>
</feature>
<name>A0A8J3JTQ2_9ACTN</name>
<feature type="transmembrane region" description="Helical" evidence="2">
    <location>
        <begin position="273"/>
        <end position="291"/>
    </location>
</feature>
<feature type="transmembrane region" description="Helical" evidence="2">
    <location>
        <begin position="173"/>
        <end position="189"/>
    </location>
</feature>
<keyword evidence="4" id="KW-1185">Reference proteome</keyword>
<feature type="transmembrane region" description="Helical" evidence="2">
    <location>
        <begin position="245"/>
        <end position="266"/>
    </location>
</feature>
<evidence type="ECO:0000313" key="3">
    <source>
        <dbReference type="EMBL" id="GIF82989.1"/>
    </source>
</evidence>
<evidence type="ECO:0000256" key="2">
    <source>
        <dbReference type="SAM" id="Phobius"/>
    </source>
</evidence>
<keyword evidence="2" id="KW-0812">Transmembrane</keyword>
<feature type="transmembrane region" description="Helical" evidence="2">
    <location>
        <begin position="303"/>
        <end position="320"/>
    </location>
</feature>
<feature type="transmembrane region" description="Helical" evidence="2">
    <location>
        <begin position="54"/>
        <end position="79"/>
    </location>
</feature>
<dbReference type="EMBL" id="BONF01000026">
    <property type="protein sequence ID" value="GIF82989.1"/>
    <property type="molecule type" value="Genomic_DNA"/>
</dbReference>
<gene>
    <name evidence="3" type="ORF">Cba03nite_43380</name>
</gene>
<comment type="caution">
    <text evidence="3">The sequence shown here is derived from an EMBL/GenBank/DDBJ whole genome shotgun (WGS) entry which is preliminary data.</text>
</comment>
<reference evidence="3 4" key="1">
    <citation type="submission" date="2021-01" db="EMBL/GenBank/DDBJ databases">
        <title>Whole genome shotgun sequence of Catellatospora bangladeshensis NBRC 107357.</title>
        <authorList>
            <person name="Komaki H."/>
            <person name="Tamura T."/>
        </authorList>
    </citation>
    <scope>NUCLEOTIDE SEQUENCE [LARGE SCALE GENOMIC DNA]</scope>
    <source>
        <strain evidence="3 4">NBRC 107357</strain>
    </source>
</reference>
<keyword evidence="2" id="KW-0472">Membrane</keyword>
<dbReference type="Proteomes" id="UP000601223">
    <property type="component" value="Unassembled WGS sequence"/>
</dbReference>
<evidence type="ECO:0008006" key="5">
    <source>
        <dbReference type="Google" id="ProtNLM"/>
    </source>
</evidence>
<organism evidence="3 4">
    <name type="scientific">Catellatospora bangladeshensis</name>
    <dbReference type="NCBI Taxonomy" id="310355"/>
    <lineage>
        <taxon>Bacteria</taxon>
        <taxon>Bacillati</taxon>
        <taxon>Actinomycetota</taxon>
        <taxon>Actinomycetes</taxon>
        <taxon>Micromonosporales</taxon>
        <taxon>Micromonosporaceae</taxon>
        <taxon>Catellatospora</taxon>
    </lineage>
</organism>
<evidence type="ECO:0000256" key="1">
    <source>
        <dbReference type="SAM" id="MobiDB-lite"/>
    </source>
</evidence>
<protein>
    <recommendedName>
        <fullName evidence="5">Serine active site containing 1-like protein</fullName>
    </recommendedName>
</protein>
<feature type="transmembrane region" description="Helical" evidence="2">
    <location>
        <begin position="12"/>
        <end position="34"/>
    </location>
</feature>
<keyword evidence="2" id="KW-1133">Transmembrane helix</keyword>
<feature type="transmembrane region" description="Helical" evidence="2">
    <location>
        <begin position="195"/>
        <end position="214"/>
    </location>
</feature>
<feature type="transmembrane region" description="Helical" evidence="2">
    <location>
        <begin position="91"/>
        <end position="112"/>
    </location>
</feature>